<reference evidence="1" key="1">
    <citation type="submission" date="2015-04" db="UniProtKB">
        <authorList>
            <consortium name="EnsemblPlants"/>
        </authorList>
    </citation>
    <scope>IDENTIFICATION</scope>
</reference>
<protein>
    <submittedName>
        <fullName evidence="1">Uncharacterized protein</fullName>
    </submittedName>
</protein>
<dbReference type="Gramene" id="OMERI12G08430.1">
    <property type="protein sequence ID" value="OMERI12G08430.1"/>
    <property type="gene ID" value="OMERI12G08430"/>
</dbReference>
<dbReference type="Proteomes" id="UP000008021">
    <property type="component" value="Chromosome 12"/>
</dbReference>
<sequence>MCRQIERRDKQQAQWLREGRGVGLGSAATTERPANEAVIRACGEVELSSSSTSNTASAAGKQQ</sequence>
<proteinExistence type="predicted"/>
<keyword evidence="2" id="KW-1185">Reference proteome</keyword>
<name>A0A0E0FC48_9ORYZ</name>
<organism evidence="1">
    <name type="scientific">Oryza meridionalis</name>
    <dbReference type="NCBI Taxonomy" id="40149"/>
    <lineage>
        <taxon>Eukaryota</taxon>
        <taxon>Viridiplantae</taxon>
        <taxon>Streptophyta</taxon>
        <taxon>Embryophyta</taxon>
        <taxon>Tracheophyta</taxon>
        <taxon>Spermatophyta</taxon>
        <taxon>Magnoliopsida</taxon>
        <taxon>Liliopsida</taxon>
        <taxon>Poales</taxon>
        <taxon>Poaceae</taxon>
        <taxon>BOP clade</taxon>
        <taxon>Oryzoideae</taxon>
        <taxon>Oryzeae</taxon>
        <taxon>Oryzinae</taxon>
        <taxon>Oryza</taxon>
    </lineage>
</organism>
<dbReference type="EnsemblPlants" id="OMERI12G08430.1">
    <property type="protein sequence ID" value="OMERI12G08430.1"/>
    <property type="gene ID" value="OMERI12G08430"/>
</dbReference>
<dbReference type="HOGENOM" id="CLU_2889617_0_0_1"/>
<evidence type="ECO:0000313" key="1">
    <source>
        <dbReference type="EnsemblPlants" id="OMERI12G08430.1"/>
    </source>
</evidence>
<evidence type="ECO:0000313" key="2">
    <source>
        <dbReference type="Proteomes" id="UP000008021"/>
    </source>
</evidence>
<accession>A0A0E0FC48</accession>
<dbReference type="AlphaFoldDB" id="A0A0E0FC48"/>
<reference evidence="1" key="2">
    <citation type="submission" date="2018-05" db="EMBL/GenBank/DDBJ databases">
        <title>OmerRS3 (Oryza meridionalis Reference Sequence Version 3).</title>
        <authorList>
            <person name="Zhang J."/>
            <person name="Kudrna D."/>
            <person name="Lee S."/>
            <person name="Talag J."/>
            <person name="Welchert J."/>
            <person name="Wing R.A."/>
        </authorList>
    </citation>
    <scope>NUCLEOTIDE SEQUENCE [LARGE SCALE GENOMIC DNA]</scope>
    <source>
        <strain evidence="1">cv. OR44</strain>
    </source>
</reference>